<dbReference type="Proteomes" id="UP000063234">
    <property type="component" value="Chromosome"/>
</dbReference>
<dbReference type="FunFam" id="3.40.1010.10:FF:000007">
    <property type="entry name" value="Ribosomal RNA small subunit methyltransferase I"/>
    <property type="match status" value="1"/>
</dbReference>
<name>A0A0S3QUZ1_THET7</name>
<evidence type="ECO:0000256" key="1">
    <source>
        <dbReference type="ARBA" id="ARBA00022490"/>
    </source>
</evidence>
<dbReference type="PANTHER" id="PTHR46111">
    <property type="entry name" value="RIBOSOMAL RNA SMALL SUBUNIT METHYLTRANSFERASE I"/>
    <property type="match status" value="1"/>
</dbReference>
<dbReference type="AlphaFoldDB" id="A0A0S3QUZ1"/>
<comment type="catalytic activity">
    <reaction evidence="6">
        <text>cytidine(1402) in 16S rRNA + S-adenosyl-L-methionine = 2'-O-methylcytidine(1402) in 16S rRNA + S-adenosyl-L-homocysteine + H(+)</text>
        <dbReference type="Rhea" id="RHEA:42924"/>
        <dbReference type="Rhea" id="RHEA-COMP:10285"/>
        <dbReference type="Rhea" id="RHEA-COMP:10286"/>
        <dbReference type="ChEBI" id="CHEBI:15378"/>
        <dbReference type="ChEBI" id="CHEBI:57856"/>
        <dbReference type="ChEBI" id="CHEBI:59789"/>
        <dbReference type="ChEBI" id="CHEBI:74495"/>
        <dbReference type="ChEBI" id="CHEBI:82748"/>
        <dbReference type="EC" id="2.1.1.198"/>
    </reaction>
</comment>
<dbReference type="InterPro" id="IPR035996">
    <property type="entry name" value="4pyrrol_Methylase_sf"/>
</dbReference>
<dbReference type="Gene3D" id="3.40.1010.10">
    <property type="entry name" value="Cobalt-precorrin-4 Transmethylase, Domain 1"/>
    <property type="match status" value="1"/>
</dbReference>
<dbReference type="OrthoDB" id="9809084at2"/>
<dbReference type="PANTHER" id="PTHR46111:SF1">
    <property type="entry name" value="RIBOSOMAL RNA SMALL SUBUNIT METHYLTRANSFERASE I"/>
    <property type="match status" value="1"/>
</dbReference>
<comment type="similarity">
    <text evidence="6">Belongs to the methyltransferase superfamily. RsmI family.</text>
</comment>
<evidence type="ECO:0000256" key="6">
    <source>
        <dbReference type="HAMAP-Rule" id="MF_01877"/>
    </source>
</evidence>
<keyword evidence="2 6" id="KW-0698">rRNA processing</keyword>
<keyword evidence="9" id="KW-1185">Reference proteome</keyword>
<evidence type="ECO:0000256" key="2">
    <source>
        <dbReference type="ARBA" id="ARBA00022552"/>
    </source>
</evidence>
<evidence type="ECO:0000313" key="8">
    <source>
        <dbReference type="EMBL" id="BAT72124.1"/>
    </source>
</evidence>
<dbReference type="Pfam" id="PF00590">
    <property type="entry name" value="TP_methylase"/>
    <property type="match status" value="1"/>
</dbReference>
<gene>
    <name evidence="6 8" type="primary">rsmI</name>
    <name evidence="8" type="ORF">TST_1337</name>
</gene>
<evidence type="ECO:0000256" key="4">
    <source>
        <dbReference type="ARBA" id="ARBA00022679"/>
    </source>
</evidence>
<dbReference type="InterPro" id="IPR008189">
    <property type="entry name" value="rRNA_ssu_MeTfrase_I"/>
</dbReference>
<evidence type="ECO:0000313" key="9">
    <source>
        <dbReference type="Proteomes" id="UP000063234"/>
    </source>
</evidence>
<evidence type="ECO:0000256" key="3">
    <source>
        <dbReference type="ARBA" id="ARBA00022603"/>
    </source>
</evidence>
<dbReference type="FunFam" id="3.30.950.10:FF:000002">
    <property type="entry name" value="Ribosomal RNA small subunit methyltransferase I"/>
    <property type="match status" value="1"/>
</dbReference>
<dbReference type="PATRIC" id="fig|1298851.3.peg.1412"/>
<accession>A0A0S3QUZ1</accession>
<sequence length="267" mass="30259">MAGTLYIVSTPIGNLQDITFRALDTLKAVDLIVAEDTRRTQKLLSHFGIKKKMFSLYKPVEYKRVPAVIEQLRKGLDVALVSDAGTPLLSDPGYTLVREAINNGIKVVPIPGPSAILAALVGSGINPHPFAFYGFLPKKSQRQKFLKELKNKRETLIFFESPHRLVESLNDMLTILGDRNCCVAREITKMHEEFVRGSISQILEEIAKREVIGEVCIVVEGAKEEIYEWQIYAERLKEEGYTNKEIAKILHLLFGVPRKEIYTYLQR</sequence>
<dbReference type="RefSeq" id="WP_068550796.1">
    <property type="nucleotide sequence ID" value="NZ_AP013035.1"/>
</dbReference>
<dbReference type="HAMAP" id="MF_01877">
    <property type="entry name" value="16SrRNA_methyltr_I"/>
    <property type="match status" value="1"/>
</dbReference>
<keyword evidence="4 6" id="KW-0808">Transferase</keyword>
<dbReference type="SUPFAM" id="SSF53790">
    <property type="entry name" value="Tetrapyrrole methylase"/>
    <property type="match status" value="1"/>
</dbReference>
<keyword evidence="5 6" id="KW-0949">S-adenosyl-L-methionine</keyword>
<dbReference type="InterPro" id="IPR018063">
    <property type="entry name" value="SAM_MeTrfase_RsmI_CS"/>
</dbReference>
<comment type="subcellular location">
    <subcellularLocation>
        <location evidence="6">Cytoplasm</location>
    </subcellularLocation>
</comment>
<dbReference type="STRING" id="1298851.TST_1337"/>
<dbReference type="GO" id="GO:0005737">
    <property type="term" value="C:cytoplasm"/>
    <property type="evidence" value="ECO:0007669"/>
    <property type="project" value="UniProtKB-SubCell"/>
</dbReference>
<dbReference type="GO" id="GO:0070677">
    <property type="term" value="F:rRNA (cytosine-2'-O-)-methyltransferase activity"/>
    <property type="evidence" value="ECO:0007669"/>
    <property type="project" value="UniProtKB-UniRule"/>
</dbReference>
<dbReference type="NCBIfam" id="TIGR00096">
    <property type="entry name" value="16S rRNA (cytidine(1402)-2'-O)-methyltransferase"/>
    <property type="match status" value="1"/>
</dbReference>
<proteinExistence type="inferred from homology"/>
<protein>
    <recommendedName>
        <fullName evidence="6">Ribosomal RNA small subunit methyltransferase I</fullName>
        <ecNumber evidence="6">2.1.1.198</ecNumber>
    </recommendedName>
    <alternativeName>
        <fullName evidence="6">16S rRNA 2'-O-ribose C1402 methyltransferase</fullName>
    </alternativeName>
    <alternativeName>
        <fullName evidence="6">rRNA (cytidine-2'-O-)-methyltransferase RsmI</fullName>
    </alternativeName>
</protein>
<dbReference type="PROSITE" id="PS01296">
    <property type="entry name" value="RSMI"/>
    <property type="match status" value="1"/>
</dbReference>
<dbReference type="InterPro" id="IPR014777">
    <property type="entry name" value="4pyrrole_Mease_sub1"/>
</dbReference>
<keyword evidence="3 6" id="KW-0489">Methyltransferase</keyword>
<dbReference type="InterPro" id="IPR000878">
    <property type="entry name" value="4pyrrol_Mease"/>
</dbReference>
<dbReference type="KEGG" id="ttk:TST_1337"/>
<reference evidence="9" key="1">
    <citation type="journal article" date="2018" name="Science">
        <title>A primordial and reversible TCA cycle in a facultatively chemolithoautotrophic thermophile.</title>
        <authorList>
            <person name="Nunoura T."/>
            <person name="Chikaraishi Y."/>
            <person name="Izaki R."/>
            <person name="Suwa T."/>
            <person name="Sato T."/>
            <person name="Harada T."/>
            <person name="Mori K."/>
            <person name="Kato Y."/>
            <person name="Miyazaki M."/>
            <person name="Shimamura S."/>
            <person name="Yanagawa K."/>
            <person name="Shuto A."/>
            <person name="Ohkouchi N."/>
            <person name="Fujita N."/>
            <person name="Takaki Y."/>
            <person name="Atomi H."/>
            <person name="Takai K."/>
        </authorList>
    </citation>
    <scope>NUCLEOTIDE SEQUENCE [LARGE SCALE GENOMIC DNA]</scope>
    <source>
        <strain evidence="9">DSM 17441 / JCM 13301 / NBRC 103674 / ABI70S6</strain>
    </source>
</reference>
<dbReference type="EMBL" id="AP013035">
    <property type="protein sequence ID" value="BAT72124.1"/>
    <property type="molecule type" value="Genomic_DNA"/>
</dbReference>
<evidence type="ECO:0000256" key="5">
    <source>
        <dbReference type="ARBA" id="ARBA00022691"/>
    </source>
</evidence>
<feature type="domain" description="Tetrapyrrole methylase" evidence="7">
    <location>
        <begin position="4"/>
        <end position="202"/>
    </location>
</feature>
<dbReference type="EC" id="2.1.1.198" evidence="6"/>
<dbReference type="Gene3D" id="3.30.950.10">
    <property type="entry name" value="Methyltransferase, Cobalt-precorrin-4 Transmethylase, Domain 2"/>
    <property type="match status" value="1"/>
</dbReference>
<comment type="function">
    <text evidence="6">Catalyzes the 2'-O-methylation of the ribose of cytidine 1402 (C1402) in 16S rRNA.</text>
</comment>
<evidence type="ECO:0000259" key="7">
    <source>
        <dbReference type="Pfam" id="PF00590"/>
    </source>
</evidence>
<organism evidence="8 9">
    <name type="scientific">Thermosulfidibacter takaii (strain DSM 17441 / JCM 13301 / NBRC 103674 / ABI70S6)</name>
    <dbReference type="NCBI Taxonomy" id="1298851"/>
    <lineage>
        <taxon>Bacteria</taxon>
        <taxon>Pseudomonadati</taxon>
        <taxon>Thermosulfidibacterota</taxon>
        <taxon>Thermosulfidibacteria</taxon>
        <taxon>Thermosulfidibacterales</taxon>
        <taxon>Thermosulfidibacteraceae</taxon>
    </lineage>
</organism>
<keyword evidence="1 6" id="KW-0963">Cytoplasm</keyword>
<dbReference type="PIRSF" id="PIRSF005917">
    <property type="entry name" value="MTase_YraL"/>
    <property type="match status" value="1"/>
</dbReference>
<dbReference type="CDD" id="cd11648">
    <property type="entry name" value="RsmI"/>
    <property type="match status" value="1"/>
</dbReference>
<dbReference type="InterPro" id="IPR014776">
    <property type="entry name" value="4pyrrole_Mease_sub2"/>
</dbReference>